<dbReference type="HOGENOM" id="CLU_1352539_0_0_9"/>
<dbReference type="EMBL" id="CP001813">
    <property type="protein sequence ID" value="ADL36414.1"/>
    <property type="molecule type" value="Genomic_DNA"/>
</dbReference>
<keyword evidence="1" id="KW-1133">Transmembrane helix</keyword>
<keyword evidence="1" id="KW-0472">Membrane</keyword>
<feature type="transmembrane region" description="Helical" evidence="1">
    <location>
        <begin position="58"/>
        <end position="80"/>
    </location>
</feature>
<evidence type="ECO:0000313" key="2">
    <source>
        <dbReference type="EMBL" id="ADL36414.1"/>
    </source>
</evidence>
<dbReference type="RefSeq" id="WP_013283062.1">
    <property type="nucleotide sequence ID" value="NC_014390.1"/>
</dbReference>
<reference evidence="2 3" key="1">
    <citation type="journal article" date="2010" name="PLoS ONE">
        <title>The glycobiome of the rumen bacterium Butyrivibrio proteoclasticus B316(T) highlights adaptation to a polysaccharide-rich environment.</title>
        <authorList>
            <person name="Kelly W.J."/>
            <person name="Leahy S.C."/>
            <person name="Altermann E."/>
            <person name="Yeoman C.J."/>
            <person name="Dunne J.C."/>
            <person name="Kong Z."/>
            <person name="Pacheco D.M."/>
            <person name="Li D."/>
            <person name="Noel S.J."/>
            <person name="Moon C.D."/>
            <person name="Cookson A.L."/>
            <person name="Attwood G.T."/>
        </authorList>
    </citation>
    <scope>NUCLEOTIDE SEQUENCE [LARGE SCALE GENOMIC DNA]</scope>
    <source>
        <strain evidence="3">ATCC 51982 / DSM 14932 / B316</strain>
        <plasmid evidence="3">Plasmid pCY186</plasmid>
    </source>
</reference>
<feature type="transmembrane region" description="Helical" evidence="1">
    <location>
        <begin position="174"/>
        <end position="192"/>
    </location>
</feature>
<proteinExistence type="predicted"/>
<dbReference type="KEGG" id="bpb:bpr_IV049"/>
<accession>E0S4T2</accession>
<feature type="transmembrane region" description="Helical" evidence="1">
    <location>
        <begin position="118"/>
        <end position="136"/>
    </location>
</feature>
<sequence length="202" mass="22413">MKAKITTKLMMLSAKVSGFINQNERRRISIGLALSGGSFLYTFFLLDITENNDPTAFALSVWAGILFIIGLVIITGSAASITKFFERLNVELLELMSFFAAGILIGNFYTVPYSNCSGIIQVAMFGCAIYVVFYLARCSMLIFQLLKKLVTLVIDKLKDAGDKIKSKTDLYDKILKNLVSIAGTLFVIFNFLEPMIRKILGS</sequence>
<dbReference type="Proteomes" id="UP000001299">
    <property type="component" value="Plasmid pCY186"/>
</dbReference>
<name>E0S4T2_BUTPB</name>
<feature type="transmembrane region" description="Helical" evidence="1">
    <location>
        <begin position="92"/>
        <end position="112"/>
    </location>
</feature>
<feature type="transmembrane region" description="Helical" evidence="1">
    <location>
        <begin position="28"/>
        <end position="46"/>
    </location>
</feature>
<keyword evidence="1" id="KW-0812">Transmembrane</keyword>
<protein>
    <submittedName>
        <fullName evidence="2">Uncharacterized protein</fullName>
    </submittedName>
</protein>
<dbReference type="AlphaFoldDB" id="E0S4T2"/>
<keyword evidence="3" id="KW-1185">Reference proteome</keyword>
<gene>
    <name evidence="2" type="ordered locus">bpr_IV049</name>
</gene>
<organism evidence="2 3">
    <name type="scientific">Butyrivibrio proteoclasticus (strain ATCC 51982 / DSM 14932 / B316)</name>
    <name type="common">Clostridium proteoclasticum</name>
    <dbReference type="NCBI Taxonomy" id="515622"/>
    <lineage>
        <taxon>Bacteria</taxon>
        <taxon>Bacillati</taxon>
        <taxon>Bacillota</taxon>
        <taxon>Clostridia</taxon>
        <taxon>Lachnospirales</taxon>
        <taxon>Lachnospiraceae</taxon>
        <taxon>Butyrivibrio</taxon>
    </lineage>
</organism>
<geneLocation type="plasmid" evidence="2 3">
    <name>pCY186</name>
</geneLocation>
<evidence type="ECO:0000313" key="3">
    <source>
        <dbReference type="Proteomes" id="UP000001299"/>
    </source>
</evidence>
<keyword evidence="2" id="KW-0614">Plasmid</keyword>
<evidence type="ECO:0000256" key="1">
    <source>
        <dbReference type="SAM" id="Phobius"/>
    </source>
</evidence>